<dbReference type="PROSITE" id="PS51318">
    <property type="entry name" value="TAT"/>
    <property type="match status" value="1"/>
</dbReference>
<dbReference type="PROSITE" id="PS51257">
    <property type="entry name" value="PROKAR_LIPOPROTEIN"/>
    <property type="match status" value="1"/>
</dbReference>
<dbReference type="PANTHER" id="PTHR30383:SF5">
    <property type="entry name" value="SGNH HYDROLASE-TYPE ESTERASE DOMAIN-CONTAINING PROTEIN"/>
    <property type="match status" value="1"/>
</dbReference>
<dbReference type="AlphaFoldDB" id="A0A5B9QC15"/>
<dbReference type="InterPro" id="IPR051532">
    <property type="entry name" value="Ester_Hydrolysis_Enzymes"/>
</dbReference>
<dbReference type="RefSeq" id="WP_148073853.1">
    <property type="nucleotide sequence ID" value="NZ_CP042913.1"/>
</dbReference>
<dbReference type="EMBL" id="CP042913">
    <property type="protein sequence ID" value="QEG35329.1"/>
    <property type="molecule type" value="Genomic_DNA"/>
</dbReference>
<feature type="chain" id="PRO_5023025991" evidence="1">
    <location>
        <begin position="31"/>
        <end position="251"/>
    </location>
</feature>
<keyword evidence="4" id="KW-1185">Reference proteome</keyword>
<dbReference type="SUPFAM" id="SSF52266">
    <property type="entry name" value="SGNH hydrolase"/>
    <property type="match status" value="1"/>
</dbReference>
<dbReference type="InterPro" id="IPR006311">
    <property type="entry name" value="TAT_signal"/>
</dbReference>
<reference evidence="3 4" key="1">
    <citation type="submission" date="2019-08" db="EMBL/GenBank/DDBJ databases">
        <title>Deep-cultivation of Planctomycetes and their phenomic and genomic characterization uncovers novel biology.</title>
        <authorList>
            <person name="Wiegand S."/>
            <person name="Jogler M."/>
            <person name="Boedeker C."/>
            <person name="Pinto D."/>
            <person name="Vollmers J."/>
            <person name="Rivas-Marin E."/>
            <person name="Kohn T."/>
            <person name="Peeters S.H."/>
            <person name="Heuer A."/>
            <person name="Rast P."/>
            <person name="Oberbeckmann S."/>
            <person name="Bunk B."/>
            <person name="Jeske O."/>
            <person name="Meyerdierks A."/>
            <person name="Storesund J.E."/>
            <person name="Kallscheuer N."/>
            <person name="Luecker S."/>
            <person name="Lage O.M."/>
            <person name="Pohl T."/>
            <person name="Merkel B.J."/>
            <person name="Hornburger P."/>
            <person name="Mueller R.-W."/>
            <person name="Bruemmer F."/>
            <person name="Labrenz M."/>
            <person name="Spormann A.M."/>
            <person name="Op den Camp H."/>
            <person name="Overmann J."/>
            <person name="Amann R."/>
            <person name="Jetten M.S.M."/>
            <person name="Mascher T."/>
            <person name="Medema M.H."/>
            <person name="Devos D.P."/>
            <person name="Kaster A.-K."/>
            <person name="Ovreas L."/>
            <person name="Rohde M."/>
            <person name="Galperin M.Y."/>
            <person name="Jogler C."/>
        </authorList>
    </citation>
    <scope>NUCLEOTIDE SEQUENCE [LARGE SCALE GENOMIC DNA]</scope>
    <source>
        <strain evidence="3 4">Pr1d</strain>
    </source>
</reference>
<gene>
    <name evidence="3" type="ORF">Pr1d_26270</name>
</gene>
<organism evidence="3 4">
    <name type="scientific">Bythopirellula goksoeyrii</name>
    <dbReference type="NCBI Taxonomy" id="1400387"/>
    <lineage>
        <taxon>Bacteria</taxon>
        <taxon>Pseudomonadati</taxon>
        <taxon>Planctomycetota</taxon>
        <taxon>Planctomycetia</taxon>
        <taxon>Pirellulales</taxon>
        <taxon>Lacipirellulaceae</taxon>
        <taxon>Bythopirellula</taxon>
    </lineage>
</organism>
<dbReference type="InterPro" id="IPR013830">
    <property type="entry name" value="SGNH_hydro"/>
</dbReference>
<keyword evidence="3" id="KW-0378">Hydrolase</keyword>
<sequence precursor="true">MTPNNRRDFLLSSAGLTAASCAAFSSTATAAEESSSVSLVQPGYTILFQGDSITDAGRNKEQTDLVNQQSAFGNGYAFLAASQMLVGHAEDNLKFYNRGISGNKVYQLAERWQTDCLDLKPNLLSILIGVNDIWHKLNGQYDGTVEVYEKDYNALLARTKEALPDVKLVVCEPFVLKCGAVTDAWFPEFDEYRAAARRVSDEAGARFVPFQAMFDRAVEYAPPEYWAADGVHPTPFGASLMAYTWLQSVVG</sequence>
<evidence type="ECO:0000259" key="2">
    <source>
        <dbReference type="Pfam" id="PF13472"/>
    </source>
</evidence>
<dbReference type="CDD" id="cd01834">
    <property type="entry name" value="SGNH_hydrolase_like_2"/>
    <property type="match status" value="1"/>
</dbReference>
<evidence type="ECO:0000313" key="4">
    <source>
        <dbReference type="Proteomes" id="UP000323917"/>
    </source>
</evidence>
<name>A0A5B9QC15_9BACT</name>
<evidence type="ECO:0000313" key="3">
    <source>
        <dbReference type="EMBL" id="QEG35329.1"/>
    </source>
</evidence>
<protein>
    <submittedName>
        <fullName evidence="3">GDSL-like Lipase/Acylhydrolase</fullName>
    </submittedName>
</protein>
<dbReference type="KEGG" id="bgok:Pr1d_26270"/>
<dbReference type="Proteomes" id="UP000323917">
    <property type="component" value="Chromosome"/>
</dbReference>
<proteinExistence type="predicted"/>
<feature type="signal peptide" evidence="1">
    <location>
        <begin position="1"/>
        <end position="30"/>
    </location>
</feature>
<accession>A0A5B9QC15</accession>
<dbReference type="PANTHER" id="PTHR30383">
    <property type="entry name" value="THIOESTERASE 1/PROTEASE 1/LYSOPHOSPHOLIPASE L1"/>
    <property type="match status" value="1"/>
</dbReference>
<dbReference type="Pfam" id="PF13472">
    <property type="entry name" value="Lipase_GDSL_2"/>
    <property type="match status" value="1"/>
</dbReference>
<evidence type="ECO:0000256" key="1">
    <source>
        <dbReference type="SAM" id="SignalP"/>
    </source>
</evidence>
<dbReference type="GO" id="GO:0004622">
    <property type="term" value="F:phosphatidylcholine lysophospholipase activity"/>
    <property type="evidence" value="ECO:0007669"/>
    <property type="project" value="TreeGrafter"/>
</dbReference>
<dbReference type="InterPro" id="IPR036514">
    <property type="entry name" value="SGNH_hydro_sf"/>
</dbReference>
<dbReference type="OrthoDB" id="9794725at2"/>
<dbReference type="Gene3D" id="3.40.50.1110">
    <property type="entry name" value="SGNH hydrolase"/>
    <property type="match status" value="1"/>
</dbReference>
<feature type="domain" description="SGNH hydrolase-type esterase" evidence="2">
    <location>
        <begin position="50"/>
        <end position="238"/>
    </location>
</feature>
<keyword evidence="1" id="KW-0732">Signal</keyword>